<evidence type="ECO:0000259" key="3">
    <source>
        <dbReference type="Pfam" id="PF01408"/>
    </source>
</evidence>
<proteinExistence type="predicted"/>
<dbReference type="Gene3D" id="3.40.50.720">
    <property type="entry name" value="NAD(P)-binding Rossmann-like Domain"/>
    <property type="match status" value="1"/>
</dbReference>
<feature type="domain" description="Gfo/Idh/MocA-like oxidoreductase C-terminal" evidence="4">
    <location>
        <begin position="173"/>
        <end position="365"/>
    </location>
</feature>
<name>A0A2T5U7W7_9SPHN</name>
<dbReference type="InterPro" id="IPR050463">
    <property type="entry name" value="Gfo/Idh/MocA_oxidrdct_glycsds"/>
</dbReference>
<sequence>MEFGRRDLLVAAATLAATSSGVARAAPDRKLGYAIVGLGYYGLQTILPQFVNCEHSRVTALVSGDRTKALATAAKYGVPERSIYTYADFDRIRDNPDVDIVYVCLPNSMHAEYTIRAAKAGKHVMCEKPMAISVAECEAMIRACKTAGKKLMIGYRCHFEPFNLEAMRLAKSGAAGKIRYVRSEHGFVQGDPTKWRLKRALSGGGSLMDMGIYSLQAARYMTGEEPIAVTARESTDRRDPRFREVEDMIEWTLEFPSGAIAGCQSMYSANQNHVLLMGDKGRIELEPATRYDGNKMWTGRDGRETAITSPPPGPGKTQFAGQLDHLAECILDGREPIVSGEEGLRDMRIVEAIYRSVREGRTVKL</sequence>
<feature type="region of interest" description="Disordered" evidence="2">
    <location>
        <begin position="294"/>
        <end position="317"/>
    </location>
</feature>
<accession>A0A2T5U7W7</accession>
<organism evidence="5 6">
    <name type="scientific">Sphingomonas faeni</name>
    <dbReference type="NCBI Taxonomy" id="185950"/>
    <lineage>
        <taxon>Bacteria</taxon>
        <taxon>Pseudomonadati</taxon>
        <taxon>Pseudomonadota</taxon>
        <taxon>Alphaproteobacteria</taxon>
        <taxon>Sphingomonadales</taxon>
        <taxon>Sphingomonadaceae</taxon>
        <taxon>Sphingomonas</taxon>
    </lineage>
</organism>
<dbReference type="OrthoDB" id="9792935at2"/>
<dbReference type="InterPro" id="IPR004104">
    <property type="entry name" value="Gfo/Idh/MocA-like_OxRdtase_C"/>
</dbReference>
<dbReference type="PRINTS" id="PR01775">
    <property type="entry name" value="GLFROXRDTASE"/>
</dbReference>
<dbReference type="InterPro" id="IPR000683">
    <property type="entry name" value="Gfo/Idh/MocA-like_OxRdtase_N"/>
</dbReference>
<protein>
    <submittedName>
        <fullName evidence="5">Glucose-fructose oxidoreductase</fullName>
    </submittedName>
</protein>
<dbReference type="RefSeq" id="WP_107953954.1">
    <property type="nucleotide sequence ID" value="NZ_QAYE01000003.1"/>
</dbReference>
<feature type="domain" description="Gfo/Idh/MocA-like oxidoreductase N-terminal" evidence="3">
    <location>
        <begin position="32"/>
        <end position="155"/>
    </location>
</feature>
<dbReference type="Proteomes" id="UP000244013">
    <property type="component" value="Unassembled WGS sequence"/>
</dbReference>
<gene>
    <name evidence="5" type="ORF">C8J25_103339</name>
</gene>
<feature type="compositionally biased region" description="Basic and acidic residues" evidence="2">
    <location>
        <begin position="294"/>
        <end position="304"/>
    </location>
</feature>
<dbReference type="InterPro" id="IPR036291">
    <property type="entry name" value="NAD(P)-bd_dom_sf"/>
</dbReference>
<dbReference type="Gene3D" id="3.30.360.10">
    <property type="entry name" value="Dihydrodipicolinate Reductase, domain 2"/>
    <property type="match status" value="1"/>
</dbReference>
<dbReference type="GeneID" id="91005682"/>
<reference evidence="5 6" key="1">
    <citation type="submission" date="2018-04" db="EMBL/GenBank/DDBJ databases">
        <title>Genomic Encyclopedia of Type Strains, Phase III (KMG-III): the genomes of soil and plant-associated and newly described type strains.</title>
        <authorList>
            <person name="Whitman W."/>
        </authorList>
    </citation>
    <scope>NUCLEOTIDE SEQUENCE [LARGE SCALE GENOMIC DNA]</scope>
    <source>
        <strain evidence="5 6">MA-olki</strain>
    </source>
</reference>
<evidence type="ECO:0000313" key="6">
    <source>
        <dbReference type="Proteomes" id="UP000244013"/>
    </source>
</evidence>
<dbReference type="SUPFAM" id="SSF51735">
    <property type="entry name" value="NAD(P)-binding Rossmann-fold domains"/>
    <property type="match status" value="1"/>
</dbReference>
<evidence type="ECO:0000256" key="2">
    <source>
        <dbReference type="SAM" id="MobiDB-lite"/>
    </source>
</evidence>
<dbReference type="GO" id="GO:0016491">
    <property type="term" value="F:oxidoreductase activity"/>
    <property type="evidence" value="ECO:0007669"/>
    <property type="project" value="UniProtKB-KW"/>
</dbReference>
<dbReference type="Pfam" id="PF02894">
    <property type="entry name" value="GFO_IDH_MocA_C"/>
    <property type="match status" value="1"/>
</dbReference>
<evidence type="ECO:0000313" key="5">
    <source>
        <dbReference type="EMBL" id="PTW47619.1"/>
    </source>
</evidence>
<dbReference type="PANTHER" id="PTHR43818:SF11">
    <property type="entry name" value="BCDNA.GH03377"/>
    <property type="match status" value="1"/>
</dbReference>
<dbReference type="Pfam" id="PF01408">
    <property type="entry name" value="GFO_IDH_MocA"/>
    <property type="match status" value="1"/>
</dbReference>
<dbReference type="GO" id="GO:0000166">
    <property type="term" value="F:nucleotide binding"/>
    <property type="evidence" value="ECO:0007669"/>
    <property type="project" value="InterPro"/>
</dbReference>
<dbReference type="InterPro" id="IPR008354">
    <property type="entry name" value="Glc-Fru_OxRdtase_bac"/>
</dbReference>
<dbReference type="AlphaFoldDB" id="A0A2T5U7W7"/>
<keyword evidence="1" id="KW-0560">Oxidoreductase</keyword>
<evidence type="ECO:0000256" key="1">
    <source>
        <dbReference type="ARBA" id="ARBA00023002"/>
    </source>
</evidence>
<dbReference type="SUPFAM" id="SSF55347">
    <property type="entry name" value="Glyceraldehyde-3-phosphate dehydrogenase-like, C-terminal domain"/>
    <property type="match status" value="1"/>
</dbReference>
<dbReference type="PANTHER" id="PTHR43818">
    <property type="entry name" value="BCDNA.GH03377"/>
    <property type="match status" value="1"/>
</dbReference>
<comment type="caution">
    <text evidence="5">The sequence shown here is derived from an EMBL/GenBank/DDBJ whole genome shotgun (WGS) entry which is preliminary data.</text>
</comment>
<dbReference type="EMBL" id="QAYE01000003">
    <property type="protein sequence ID" value="PTW47619.1"/>
    <property type="molecule type" value="Genomic_DNA"/>
</dbReference>
<evidence type="ECO:0000259" key="4">
    <source>
        <dbReference type="Pfam" id="PF02894"/>
    </source>
</evidence>